<dbReference type="Proteomes" id="UP001059120">
    <property type="component" value="Chromosome 1"/>
</dbReference>
<gene>
    <name evidence="1" type="ORF">LZI70_06610</name>
</gene>
<dbReference type="RefSeq" id="WP_255231744.1">
    <property type="nucleotide sequence ID" value="NZ_CP090614.1"/>
</dbReference>
<reference evidence="1" key="1">
    <citation type="submission" date="2022-01" db="EMBL/GenBank/DDBJ databases">
        <title>Alginate degradation mechanism of Vibrio pelagius WXL662.</title>
        <authorList>
            <person name="He X."/>
        </authorList>
    </citation>
    <scope>NUCLEOTIDE SEQUENCE</scope>
    <source>
        <strain evidence="1">WXL662</strain>
    </source>
</reference>
<organism evidence="1 2">
    <name type="scientific">Vibrio pelagius</name>
    <dbReference type="NCBI Taxonomy" id="28169"/>
    <lineage>
        <taxon>Bacteria</taxon>
        <taxon>Pseudomonadati</taxon>
        <taxon>Pseudomonadota</taxon>
        <taxon>Gammaproteobacteria</taxon>
        <taxon>Vibrionales</taxon>
        <taxon>Vibrionaceae</taxon>
        <taxon>Vibrio</taxon>
    </lineage>
</organism>
<evidence type="ECO:0000313" key="2">
    <source>
        <dbReference type="Proteomes" id="UP001059120"/>
    </source>
</evidence>
<proteinExistence type="predicted"/>
<protein>
    <submittedName>
        <fullName evidence="1">Uncharacterized protein</fullName>
    </submittedName>
</protein>
<dbReference type="EMBL" id="CP090614">
    <property type="protein sequence ID" value="UTT85912.1"/>
    <property type="molecule type" value="Genomic_DNA"/>
</dbReference>
<name>A0ABY5G6U4_VIBPE</name>
<sequence length="206" mass="22823">MAKRFCKLNRRDITEHLGEIHRLVSEPKFVCRSCARSSADKANLCKPAAIPPVSCQIKPDSEKAACGLLAEAITSAPANVLSQEPLNLAASAKRASNSKSQLVVKKIQAQKRQAKKTQTMKAQAIQTLDMQLSPSSELLDKSELKRAKKVAKKQKKYNKKLAKMIKKQQKLYKKSRKLQSQLENINLQVDSAALPLNSASKVSHIH</sequence>
<evidence type="ECO:0000313" key="1">
    <source>
        <dbReference type="EMBL" id="UTT85912.1"/>
    </source>
</evidence>
<keyword evidence="2" id="KW-1185">Reference proteome</keyword>
<accession>A0ABY5G6U4</accession>